<protein>
    <submittedName>
        <fullName evidence="2">Uncharacterized protein</fullName>
    </submittedName>
</protein>
<reference evidence="2 3" key="1">
    <citation type="journal article" date="2015" name="BMC Genomics">
        <title>Insights from the genome of Ophiocordyceps polyrhachis-furcata to pathogenicity and host specificity in insect fungi.</title>
        <authorList>
            <person name="Wichadakul D."/>
            <person name="Kobmoo N."/>
            <person name="Ingsriswang S."/>
            <person name="Tangphatsornruang S."/>
            <person name="Chantasingh D."/>
            <person name="Luangsa-ard J.J."/>
            <person name="Eurwilaichitr L."/>
        </authorList>
    </citation>
    <scope>NUCLEOTIDE SEQUENCE [LARGE SCALE GENOMIC DNA]</scope>
    <source>
        <strain evidence="2 3">BCC 54312</strain>
    </source>
</reference>
<proteinExistence type="predicted"/>
<organism evidence="2 3">
    <name type="scientific">Ophiocordyceps polyrhachis-furcata BCC 54312</name>
    <dbReference type="NCBI Taxonomy" id="1330021"/>
    <lineage>
        <taxon>Eukaryota</taxon>
        <taxon>Fungi</taxon>
        <taxon>Dikarya</taxon>
        <taxon>Ascomycota</taxon>
        <taxon>Pezizomycotina</taxon>
        <taxon>Sordariomycetes</taxon>
        <taxon>Hypocreomycetidae</taxon>
        <taxon>Hypocreales</taxon>
        <taxon>Ophiocordycipitaceae</taxon>
        <taxon>Ophiocordyceps</taxon>
    </lineage>
</organism>
<name>A0A367LNS6_9HYPO</name>
<feature type="region of interest" description="Disordered" evidence="1">
    <location>
        <begin position="1"/>
        <end position="50"/>
    </location>
</feature>
<keyword evidence="3" id="KW-1185">Reference proteome</keyword>
<gene>
    <name evidence="2" type="ORF">L249_2334</name>
</gene>
<accession>A0A367LNS6</accession>
<comment type="caution">
    <text evidence="2">The sequence shown here is derived from an EMBL/GenBank/DDBJ whole genome shotgun (WGS) entry which is preliminary data.</text>
</comment>
<feature type="compositionally biased region" description="Polar residues" evidence="1">
    <location>
        <begin position="1"/>
        <end position="18"/>
    </location>
</feature>
<sequence length="66" mass="7126">MLTLQRQTNTTLPSSIHSHFNPPSAPPLSPYPSTVSGKQAVPRPPFPTATPFFTTSFATTNLLTKT</sequence>
<dbReference type="AlphaFoldDB" id="A0A367LNS6"/>
<dbReference type="EMBL" id="LKCN02000001">
    <property type="protein sequence ID" value="RCI16095.1"/>
    <property type="molecule type" value="Genomic_DNA"/>
</dbReference>
<evidence type="ECO:0000313" key="2">
    <source>
        <dbReference type="EMBL" id="RCI16095.1"/>
    </source>
</evidence>
<dbReference type="Proteomes" id="UP000253664">
    <property type="component" value="Unassembled WGS sequence"/>
</dbReference>
<evidence type="ECO:0000256" key="1">
    <source>
        <dbReference type="SAM" id="MobiDB-lite"/>
    </source>
</evidence>
<evidence type="ECO:0000313" key="3">
    <source>
        <dbReference type="Proteomes" id="UP000253664"/>
    </source>
</evidence>